<sequence>MFGIAEEGEEEAFAVADGYTCHAHLFEAVGFVGGVARGGAFGGDVDVQSLRAQVECGLQHADVGFRADEDDVLRVVPADEVFGFGQDGGEAGFFDEGCVLQQAFDFRQGGAEALGVLFGRHHGDAEGVQSLDEECAGGDEAFGFVQGRSQAFLDVDDEAGGVVGTQCHGGFLF</sequence>
<evidence type="ECO:0000313" key="1">
    <source>
        <dbReference type="EMBL" id="EFE49372.1"/>
    </source>
</evidence>
<organism evidence="1 2">
    <name type="scientific">Neisseria elongata subsp. glycolytica ATCC 29315</name>
    <dbReference type="NCBI Taxonomy" id="546263"/>
    <lineage>
        <taxon>Bacteria</taxon>
        <taxon>Pseudomonadati</taxon>
        <taxon>Pseudomonadota</taxon>
        <taxon>Betaproteobacteria</taxon>
        <taxon>Neisseriales</taxon>
        <taxon>Neisseriaceae</taxon>
        <taxon>Neisseria</taxon>
    </lineage>
</organism>
<dbReference type="EMBL" id="ADBF01000159">
    <property type="protein sequence ID" value="EFE49372.1"/>
    <property type="molecule type" value="Genomic_DNA"/>
</dbReference>
<accession>D4DS27</accession>
<proteinExistence type="predicted"/>
<dbReference type="Proteomes" id="UP000005536">
    <property type="component" value="Unassembled WGS sequence"/>
</dbReference>
<dbReference type="AlphaFoldDB" id="D4DS27"/>
<name>D4DS27_NEIEG</name>
<comment type="caution">
    <text evidence="1">The sequence shown here is derived from an EMBL/GenBank/DDBJ whole genome shotgun (WGS) entry which is preliminary data.</text>
</comment>
<reference evidence="1 2" key="1">
    <citation type="submission" date="2010-02" db="EMBL/GenBank/DDBJ databases">
        <authorList>
            <person name="Weinstock G."/>
            <person name="Sodergren E."/>
            <person name="Clifton S."/>
            <person name="Fulton L."/>
            <person name="Fulton B."/>
            <person name="Courtney L."/>
            <person name="Fronick C."/>
            <person name="Harrison M."/>
            <person name="Strong C."/>
            <person name="Farmer C."/>
            <person name="Delahaunty K."/>
            <person name="Markovic C."/>
            <person name="Hall O."/>
            <person name="Minx P."/>
            <person name="Tomlinson C."/>
            <person name="Mitreva M."/>
            <person name="Nelson J."/>
            <person name="Hou S."/>
            <person name="Wollam A."/>
            <person name="Pepin K.H."/>
            <person name="Johnson M."/>
            <person name="Bhonagiri V."/>
            <person name="Zhang X."/>
            <person name="Suruliraj S."/>
            <person name="Warren W."/>
            <person name="Chinwalla A."/>
            <person name="Mardis E.R."/>
            <person name="Wilson R.K."/>
        </authorList>
    </citation>
    <scope>NUCLEOTIDE SEQUENCE [LARGE SCALE GENOMIC DNA]</scope>
    <source>
        <strain evidence="1 2">ATCC 29315</strain>
    </source>
</reference>
<gene>
    <name evidence="1" type="ORF">NEIELOOT_01870</name>
</gene>
<evidence type="ECO:0000313" key="2">
    <source>
        <dbReference type="Proteomes" id="UP000005536"/>
    </source>
</evidence>
<protein>
    <submittedName>
        <fullName evidence="1">Uncharacterized protein</fullName>
    </submittedName>
</protein>